<protein>
    <submittedName>
        <fullName evidence="2">Uncharacterized protein</fullName>
    </submittedName>
</protein>
<dbReference type="Proteomes" id="UP000501753">
    <property type="component" value="Chromosome"/>
</dbReference>
<organism evidence="2 3">
    <name type="scientific">Streptomyces griseoviridis</name>
    <dbReference type="NCBI Taxonomy" id="45398"/>
    <lineage>
        <taxon>Bacteria</taxon>
        <taxon>Bacillati</taxon>
        <taxon>Actinomycetota</taxon>
        <taxon>Actinomycetes</taxon>
        <taxon>Kitasatosporales</taxon>
        <taxon>Streptomycetaceae</taxon>
        <taxon>Streptomyces</taxon>
    </lineage>
</organism>
<feature type="region of interest" description="Disordered" evidence="1">
    <location>
        <begin position="1"/>
        <end position="59"/>
    </location>
</feature>
<accession>A0ABX5TQK1</accession>
<reference evidence="2 3" key="1">
    <citation type="submission" date="2018-04" db="EMBL/GenBank/DDBJ databases">
        <title>Complete genome sequences of Streptomyces griseoviridis K61 and characterization of antagonistic properties of biological control agents.</title>
        <authorList>
            <person name="Mariita R.M."/>
            <person name="Sello J.K."/>
        </authorList>
    </citation>
    <scope>NUCLEOTIDE SEQUENCE [LARGE SCALE GENOMIC DNA]</scope>
    <source>
        <strain evidence="2 3">K61</strain>
    </source>
</reference>
<sequence length="59" mass="5065">MTGAGDATGTGEAAGGAGGVGAGSGAGAGRGGARVGVTGDPPGARRRPRGRGCAAGTAG</sequence>
<evidence type="ECO:0000256" key="1">
    <source>
        <dbReference type="SAM" id="MobiDB-lite"/>
    </source>
</evidence>
<feature type="compositionally biased region" description="Gly residues" evidence="1">
    <location>
        <begin position="1"/>
        <end position="34"/>
    </location>
</feature>
<gene>
    <name evidence="2" type="ORF">DDJ31_01210</name>
</gene>
<name>A0ABX5TQK1_STRGD</name>
<keyword evidence="3" id="KW-1185">Reference proteome</keyword>
<proteinExistence type="predicted"/>
<dbReference type="EMBL" id="CP029078">
    <property type="protein sequence ID" value="QCN83751.1"/>
    <property type="molecule type" value="Genomic_DNA"/>
</dbReference>
<evidence type="ECO:0000313" key="2">
    <source>
        <dbReference type="EMBL" id="QCN83751.1"/>
    </source>
</evidence>
<evidence type="ECO:0000313" key="3">
    <source>
        <dbReference type="Proteomes" id="UP000501753"/>
    </source>
</evidence>